<dbReference type="AlphaFoldDB" id="A0A6C0Y346"/>
<sequence length="88" mass="10149">MGESECDYRGILAGVKRKLSSFLHLKFICFLFVQNKIKHEKILQSKKSVVRLNPEIRLTKWLNSVDLNQLASTKMAKSETANEYAQHP</sequence>
<reference evidence="1 2" key="1">
    <citation type="submission" date="2019-09" db="EMBL/GenBank/DDBJ databases">
        <title>Non-baumannii Acinetobacter spp. carrying blaNDM-1 isolated in China.</title>
        <authorList>
            <person name="Cui C."/>
            <person name="Chen C."/>
            <person name="Sun J."/>
            <person name="Liu Y."/>
        </authorList>
    </citation>
    <scope>NUCLEOTIDE SEQUENCE [LARGE SCALE GENOMIC DNA]</scope>
    <source>
        <strain evidence="1 2">B18</strain>
    </source>
</reference>
<dbReference type="Proteomes" id="UP000503440">
    <property type="component" value="Chromosome"/>
</dbReference>
<accession>A0A6C0Y346</accession>
<dbReference type="RefSeq" id="WP_163145960.1">
    <property type="nucleotide sequence ID" value="NZ_CP044455.1"/>
</dbReference>
<organism evidence="1 2">
    <name type="scientific">Acinetobacter indicus</name>
    <dbReference type="NCBI Taxonomy" id="756892"/>
    <lineage>
        <taxon>Bacteria</taxon>
        <taxon>Pseudomonadati</taxon>
        <taxon>Pseudomonadota</taxon>
        <taxon>Gammaproteobacteria</taxon>
        <taxon>Moraxellales</taxon>
        <taxon>Moraxellaceae</taxon>
        <taxon>Acinetobacter</taxon>
    </lineage>
</organism>
<evidence type="ECO:0000313" key="1">
    <source>
        <dbReference type="EMBL" id="QIC70641.1"/>
    </source>
</evidence>
<dbReference type="EMBL" id="CP044455">
    <property type="protein sequence ID" value="QIC70641.1"/>
    <property type="molecule type" value="Genomic_DNA"/>
</dbReference>
<name>A0A6C0Y346_9GAMM</name>
<gene>
    <name evidence="1" type="ORF">FSC09_09545</name>
</gene>
<protein>
    <submittedName>
        <fullName evidence="1">Uncharacterized protein</fullName>
    </submittedName>
</protein>
<evidence type="ECO:0000313" key="2">
    <source>
        <dbReference type="Proteomes" id="UP000503440"/>
    </source>
</evidence>
<proteinExistence type="predicted"/>